<feature type="region of interest" description="Disordered" evidence="1">
    <location>
        <begin position="119"/>
        <end position="145"/>
    </location>
</feature>
<keyword evidence="3" id="KW-1185">Reference proteome</keyword>
<gene>
    <name evidence="2" type="ORF">H5410_036252</name>
</gene>
<evidence type="ECO:0000313" key="2">
    <source>
        <dbReference type="EMBL" id="KAG5595020.1"/>
    </source>
</evidence>
<dbReference type="AlphaFoldDB" id="A0A9J5Y6Z2"/>
<feature type="compositionally biased region" description="Basic and acidic residues" evidence="1">
    <location>
        <begin position="129"/>
        <end position="145"/>
    </location>
</feature>
<dbReference type="Proteomes" id="UP000824120">
    <property type="component" value="Chromosome 7"/>
</dbReference>
<evidence type="ECO:0000313" key="3">
    <source>
        <dbReference type="Proteomes" id="UP000824120"/>
    </source>
</evidence>
<sequence>MRLARVVVVQIRKERRFSHPGRNPKKEKYAISPSLLSSVIPFHAPSQAKSRLYQSGLLHGGLVRAFGKGVLALVGRGGATILYGKDLPHLDRAKSDESSLFGLPSDLPLLVWTWLKEANDSSSSSSAKPARDMERADRSPASRMP</sequence>
<protein>
    <submittedName>
        <fullName evidence="2">Uncharacterized protein</fullName>
    </submittedName>
</protein>
<reference evidence="2 3" key="1">
    <citation type="submission" date="2020-09" db="EMBL/GenBank/DDBJ databases">
        <title>De no assembly of potato wild relative species, Solanum commersonii.</title>
        <authorList>
            <person name="Cho K."/>
        </authorList>
    </citation>
    <scope>NUCLEOTIDE SEQUENCE [LARGE SCALE GENOMIC DNA]</scope>
    <source>
        <strain evidence="2">LZ3.2</strain>
        <tissue evidence="2">Leaf</tissue>
    </source>
</reference>
<dbReference type="EMBL" id="JACXVP010000007">
    <property type="protein sequence ID" value="KAG5595020.1"/>
    <property type="molecule type" value="Genomic_DNA"/>
</dbReference>
<organism evidence="2 3">
    <name type="scientific">Solanum commersonii</name>
    <name type="common">Commerson's wild potato</name>
    <name type="synonym">Commerson's nightshade</name>
    <dbReference type="NCBI Taxonomy" id="4109"/>
    <lineage>
        <taxon>Eukaryota</taxon>
        <taxon>Viridiplantae</taxon>
        <taxon>Streptophyta</taxon>
        <taxon>Embryophyta</taxon>
        <taxon>Tracheophyta</taxon>
        <taxon>Spermatophyta</taxon>
        <taxon>Magnoliopsida</taxon>
        <taxon>eudicotyledons</taxon>
        <taxon>Gunneridae</taxon>
        <taxon>Pentapetalae</taxon>
        <taxon>asterids</taxon>
        <taxon>lamiids</taxon>
        <taxon>Solanales</taxon>
        <taxon>Solanaceae</taxon>
        <taxon>Solanoideae</taxon>
        <taxon>Solaneae</taxon>
        <taxon>Solanum</taxon>
    </lineage>
</organism>
<name>A0A9J5Y6Z2_SOLCO</name>
<accession>A0A9J5Y6Z2</accession>
<comment type="caution">
    <text evidence="2">The sequence shown here is derived from an EMBL/GenBank/DDBJ whole genome shotgun (WGS) entry which is preliminary data.</text>
</comment>
<evidence type="ECO:0000256" key="1">
    <source>
        <dbReference type="SAM" id="MobiDB-lite"/>
    </source>
</evidence>
<proteinExistence type="predicted"/>